<evidence type="ECO:0000313" key="1">
    <source>
        <dbReference type="EMBL" id="PUA43301.1"/>
    </source>
</evidence>
<organism evidence="1 2">
    <name type="scientific">Pseudomonas protegens</name>
    <dbReference type="NCBI Taxonomy" id="380021"/>
    <lineage>
        <taxon>Bacteria</taxon>
        <taxon>Pseudomonadati</taxon>
        <taxon>Pseudomonadota</taxon>
        <taxon>Gammaproteobacteria</taxon>
        <taxon>Pseudomonadales</taxon>
        <taxon>Pseudomonadaceae</taxon>
        <taxon>Pseudomonas</taxon>
    </lineage>
</organism>
<sequence length="255" mass="28066">MRTSTLALLTPAVLTLGACQSKTPEQSAAQALETQKSLEFSVAISEVLRRNMMAANHQGLSGAVKLRIKLNRQNDVLDCTVRPGSGDVSQVLATPTLLHLARQVCWNTLFPAAAPEAFGDGDIINAIANLEFPRFSQLPSREQQVYRLSSSLYQQSRFFWEQAVAGPGIDSIGVASFYYTANAQGQVQECLVNLERSAFRPEAFKTDAALRQRLTQRCQQLDLRQMPGFVSQPDGLSRGEVLVEYMPWRGGPAPH</sequence>
<evidence type="ECO:0000313" key="2">
    <source>
        <dbReference type="Proteomes" id="UP000244178"/>
    </source>
</evidence>
<reference evidence="1 2" key="1">
    <citation type="submission" date="2018-03" db="EMBL/GenBank/DDBJ databases">
        <title>Draft genome sequence of the plant growth promoting rhizobacterium Pseudomonas protegens strain BNJ-SS-45 isolated from wheat (Triticum aestivum) rhizosphere.</title>
        <authorList>
            <person name="Bajpai A."/>
            <person name="Shende K."/>
            <person name="Meena N."/>
            <person name="Upadhyayula S.R."/>
            <person name="Suravajhala P."/>
            <person name="Medicherla K.M."/>
            <person name="Johri B.N."/>
        </authorList>
    </citation>
    <scope>NUCLEOTIDE SEQUENCE [LARGE SCALE GENOMIC DNA]</scope>
    <source>
        <strain evidence="1 2">BNJ-SS-45</strain>
    </source>
</reference>
<protein>
    <recommendedName>
        <fullName evidence="3">Lipoprotein</fullName>
    </recommendedName>
</protein>
<dbReference type="PROSITE" id="PS51257">
    <property type="entry name" value="PROKAR_LIPOPROTEIN"/>
    <property type="match status" value="1"/>
</dbReference>
<proteinExistence type="predicted"/>
<dbReference type="EMBL" id="PYJM01000005">
    <property type="protein sequence ID" value="PUA43301.1"/>
    <property type="molecule type" value="Genomic_DNA"/>
</dbReference>
<evidence type="ECO:0008006" key="3">
    <source>
        <dbReference type="Google" id="ProtNLM"/>
    </source>
</evidence>
<gene>
    <name evidence="1" type="ORF">C5U62_21950</name>
</gene>
<accession>A0A2T6GGL6</accession>
<comment type="caution">
    <text evidence="1">The sequence shown here is derived from an EMBL/GenBank/DDBJ whole genome shotgun (WGS) entry which is preliminary data.</text>
</comment>
<dbReference type="AlphaFoldDB" id="A0A2T6GGL6"/>
<name>A0A2T6GGL6_9PSED</name>
<dbReference type="Proteomes" id="UP000244178">
    <property type="component" value="Unassembled WGS sequence"/>
</dbReference>